<sequence>MLKNADEEMEQDPNNEGTSVSQLIADVHQQQQQQEQQLVTSNNIQDERVLNVFIDLQKHWLSELQCSREKVLVEMTEKLHQEFLSDQQKIRTELLTEFKQELDDVRTSLEERYREMINGEVGQMESTHRRDLSNIKKKQWCWHCENEAVYFCCWNTSYCSQQCQHDHWRTHRKYCRRRKGGKEDPAGDAGGGKTKGSGGGNSNGTNGNAVVSG</sequence>
<dbReference type="WBParaSite" id="ES5_v2.g11280.t1">
    <property type="protein sequence ID" value="ES5_v2.g11280.t1"/>
    <property type="gene ID" value="ES5_v2.g11280"/>
</dbReference>
<reference evidence="2" key="1">
    <citation type="submission" date="2022-11" db="UniProtKB">
        <authorList>
            <consortium name="WormBaseParasite"/>
        </authorList>
    </citation>
    <scope>IDENTIFICATION</scope>
</reference>
<proteinExistence type="predicted"/>
<evidence type="ECO:0000313" key="2">
    <source>
        <dbReference type="WBParaSite" id="ES5_v2.g11280.t1"/>
    </source>
</evidence>
<dbReference type="Proteomes" id="UP000887579">
    <property type="component" value="Unplaced"/>
</dbReference>
<accession>A0AC34F345</accession>
<organism evidence="1 2">
    <name type="scientific">Panagrolaimus sp. ES5</name>
    <dbReference type="NCBI Taxonomy" id="591445"/>
    <lineage>
        <taxon>Eukaryota</taxon>
        <taxon>Metazoa</taxon>
        <taxon>Ecdysozoa</taxon>
        <taxon>Nematoda</taxon>
        <taxon>Chromadorea</taxon>
        <taxon>Rhabditida</taxon>
        <taxon>Tylenchina</taxon>
        <taxon>Panagrolaimomorpha</taxon>
        <taxon>Panagrolaimoidea</taxon>
        <taxon>Panagrolaimidae</taxon>
        <taxon>Panagrolaimus</taxon>
    </lineage>
</organism>
<name>A0AC34F345_9BILA</name>
<protein>
    <submittedName>
        <fullName evidence="2">MYND-type domain-containing protein</fullName>
    </submittedName>
</protein>
<evidence type="ECO:0000313" key="1">
    <source>
        <dbReference type="Proteomes" id="UP000887579"/>
    </source>
</evidence>